<organism evidence="10 11">
    <name type="scientific">Rhizophagus irregularis (strain DAOM 197198w)</name>
    <name type="common">Glomus intraradices</name>
    <dbReference type="NCBI Taxonomy" id="1432141"/>
    <lineage>
        <taxon>Eukaryota</taxon>
        <taxon>Fungi</taxon>
        <taxon>Fungi incertae sedis</taxon>
        <taxon>Mucoromycota</taxon>
        <taxon>Glomeromycotina</taxon>
        <taxon>Glomeromycetes</taxon>
        <taxon>Glomerales</taxon>
        <taxon>Glomeraceae</taxon>
        <taxon>Rhizophagus</taxon>
    </lineage>
</organism>
<dbReference type="InterPro" id="IPR014001">
    <property type="entry name" value="Helicase_ATP-bd"/>
</dbReference>
<evidence type="ECO:0000256" key="1">
    <source>
        <dbReference type="ARBA" id="ARBA00022741"/>
    </source>
</evidence>
<evidence type="ECO:0000256" key="2">
    <source>
        <dbReference type="ARBA" id="ARBA00022801"/>
    </source>
</evidence>
<dbReference type="Pfam" id="PF00271">
    <property type="entry name" value="Helicase_C"/>
    <property type="match status" value="1"/>
</dbReference>
<evidence type="ECO:0000256" key="3">
    <source>
        <dbReference type="ARBA" id="ARBA00022806"/>
    </source>
</evidence>
<feature type="domain" description="Helicase C-terminal" evidence="9">
    <location>
        <begin position="458"/>
        <end position="635"/>
    </location>
</feature>
<comment type="catalytic activity">
    <reaction evidence="7">
        <text>ATP + H2O = ADP + phosphate + H(+)</text>
        <dbReference type="Rhea" id="RHEA:13065"/>
        <dbReference type="ChEBI" id="CHEBI:15377"/>
        <dbReference type="ChEBI" id="CHEBI:15378"/>
        <dbReference type="ChEBI" id="CHEBI:30616"/>
        <dbReference type="ChEBI" id="CHEBI:43474"/>
        <dbReference type="ChEBI" id="CHEBI:456216"/>
        <dbReference type="EC" id="3.6.4.13"/>
    </reaction>
</comment>
<evidence type="ECO:0000256" key="6">
    <source>
        <dbReference type="RuleBase" id="RU000492"/>
    </source>
</evidence>
<dbReference type="GO" id="GO:0016787">
    <property type="term" value="F:hydrolase activity"/>
    <property type="evidence" value="ECO:0007669"/>
    <property type="project" value="UniProtKB-KW"/>
</dbReference>
<keyword evidence="2 6" id="KW-0378">Hydrolase</keyword>
<dbReference type="InterPro" id="IPR011545">
    <property type="entry name" value="DEAD/DEAH_box_helicase_dom"/>
</dbReference>
<dbReference type="SUPFAM" id="SSF52540">
    <property type="entry name" value="P-loop containing nucleoside triphosphate hydrolases"/>
    <property type="match status" value="1"/>
</dbReference>
<keyword evidence="3 6" id="KW-0347">Helicase</keyword>
<dbReference type="InterPro" id="IPR027417">
    <property type="entry name" value="P-loop_NTPase"/>
</dbReference>
<comment type="domain">
    <text evidence="7">The Q motif is unique to and characteristic of the DEAD box family of RNA helicases and controls ATP binding and hydrolysis.</text>
</comment>
<proteinExistence type="inferred from homology"/>
<dbReference type="InterPro" id="IPR000629">
    <property type="entry name" value="RNA-helicase_DEAD-box_CS"/>
</dbReference>
<evidence type="ECO:0000256" key="4">
    <source>
        <dbReference type="ARBA" id="ARBA00022840"/>
    </source>
</evidence>
<keyword evidence="11" id="KW-1185">Reference proteome</keyword>
<protein>
    <recommendedName>
        <fullName evidence="7">ATP-dependent RNA helicase</fullName>
        <ecNumber evidence="7">3.6.4.13</ecNumber>
    </recommendedName>
</protein>
<evidence type="ECO:0000313" key="10">
    <source>
        <dbReference type="EMBL" id="EXX53631.1"/>
    </source>
</evidence>
<evidence type="ECO:0000259" key="9">
    <source>
        <dbReference type="PROSITE" id="PS51194"/>
    </source>
</evidence>
<dbReference type="HOGENOM" id="CLU_003041_15_3_1"/>
<dbReference type="Gene3D" id="3.40.50.300">
    <property type="entry name" value="P-loop containing nucleotide triphosphate hydrolases"/>
    <property type="match status" value="2"/>
</dbReference>
<dbReference type="STRING" id="1432141.A0A015K2M5"/>
<dbReference type="SMR" id="A0A015K2M5"/>
<comment type="caution">
    <text evidence="10">The sequence shown here is derived from an EMBL/GenBank/DDBJ whole genome shotgun (WGS) entry which is preliminary data.</text>
</comment>
<dbReference type="GO" id="GO:0005524">
    <property type="term" value="F:ATP binding"/>
    <property type="evidence" value="ECO:0007669"/>
    <property type="project" value="UniProtKB-UniRule"/>
</dbReference>
<sequence>MFQIQKYEVDADLQNLSPASATERLIRINDKLELKRKYIAKEENFEKKPELIKTRESNENSIKNKKKSKISTNKRVVSEFDPIFEVNEEDKGINSVHQRQIEPEEFKVLHSFPTFDKPIQTPQEAAAIKLLGIPDWLANPTVIDPETKLSIDDPSLGLSIRLKNRCKTLGIHECFAVQTAIIPLLVHNRSLSDIHKHPGDICVSAPTGSGKTLAYVLPIIEILSKRVVTRLRALVVLPTRDLVAQVKETFDVFCKGTSLKIGVMTGQQSFIHEQEQIVGSSPELFMGGTSKVDILIATPGRLIEHLSLSPNFTLQHLRFLIIDEADRLLNQSYQDWLNHTLKAIWLISNVTDKRETINFDSIGFSFNNDDAISSITMETFFNFPKMDMSETKISAIQKLLFSATLTHNPAKIASLRLVNPQYISIQSLDKDEAEIKYTLPTTLKEFMIITSSSMKPLMVIYLLYNIHISSALCFTKSVDSAHRLAQLIQLFEDSRLKESIQKNSTIDAITSTIPMGSIIAAEYSSDLSKDERKNVLNKFKRGDIRLLICSDLIARGIDLDRVNTVINYDVPVYMKKYVHRVGRTARAGRNGEAYSLVETQEVRYFKNMLKRAGHLDKVKNINIKSNVLDPMKDTYQKALNTFKEYMKNSRIHITQNVPISNIEIYENDMQSDNAILTNS</sequence>
<gene>
    <name evidence="10" type="ORF">RirG_242270</name>
</gene>
<dbReference type="PROSITE" id="PS51192">
    <property type="entry name" value="HELICASE_ATP_BIND_1"/>
    <property type="match status" value="1"/>
</dbReference>
<evidence type="ECO:0000259" key="8">
    <source>
        <dbReference type="PROSITE" id="PS51192"/>
    </source>
</evidence>
<dbReference type="GO" id="GO:0003724">
    <property type="term" value="F:RNA helicase activity"/>
    <property type="evidence" value="ECO:0007669"/>
    <property type="project" value="UniProtKB-EC"/>
</dbReference>
<dbReference type="CDD" id="cd17956">
    <property type="entry name" value="DEADc_DDX51"/>
    <property type="match status" value="1"/>
</dbReference>
<dbReference type="AlphaFoldDB" id="A0A015K2M5"/>
<dbReference type="InterPro" id="IPR001650">
    <property type="entry name" value="Helicase_C-like"/>
</dbReference>
<keyword evidence="1 6" id="KW-0547">Nucleotide-binding</keyword>
<evidence type="ECO:0000256" key="7">
    <source>
        <dbReference type="RuleBase" id="RU365068"/>
    </source>
</evidence>
<accession>A0A015K2M5</accession>
<dbReference type="CDD" id="cd18787">
    <property type="entry name" value="SF2_C_DEAD"/>
    <property type="match status" value="1"/>
</dbReference>
<reference evidence="10 11" key="1">
    <citation type="submission" date="2014-02" db="EMBL/GenBank/DDBJ databases">
        <title>Single nucleus genome sequencing reveals high similarity among nuclei of an endomycorrhizal fungus.</title>
        <authorList>
            <person name="Lin K."/>
            <person name="Geurts R."/>
            <person name="Zhang Z."/>
            <person name="Limpens E."/>
            <person name="Saunders D.G."/>
            <person name="Mu D."/>
            <person name="Pang E."/>
            <person name="Cao H."/>
            <person name="Cha H."/>
            <person name="Lin T."/>
            <person name="Zhou Q."/>
            <person name="Shang Y."/>
            <person name="Li Y."/>
            <person name="Ivanov S."/>
            <person name="Sharma T."/>
            <person name="Velzen R.V."/>
            <person name="Ruijter N.D."/>
            <person name="Aanen D.K."/>
            <person name="Win J."/>
            <person name="Kamoun S."/>
            <person name="Bisseling T."/>
            <person name="Huang S."/>
        </authorList>
    </citation>
    <scope>NUCLEOTIDE SEQUENCE [LARGE SCALE GENOMIC DNA]</scope>
    <source>
        <strain evidence="11">DAOM197198w</strain>
    </source>
</reference>
<dbReference type="Pfam" id="PF00270">
    <property type="entry name" value="DEAD"/>
    <property type="match status" value="1"/>
</dbReference>
<comment type="function">
    <text evidence="7">RNA helicase.</text>
</comment>
<name>A0A015K2M5_RHIIW</name>
<dbReference type="PANTHER" id="PTHR24031">
    <property type="entry name" value="RNA HELICASE"/>
    <property type="match status" value="1"/>
</dbReference>
<dbReference type="OrthoDB" id="3370at2759"/>
<dbReference type="EMBL" id="JEMT01028825">
    <property type="protein sequence ID" value="EXX53631.1"/>
    <property type="molecule type" value="Genomic_DNA"/>
</dbReference>
<dbReference type="PROSITE" id="PS51194">
    <property type="entry name" value="HELICASE_CTER"/>
    <property type="match status" value="1"/>
</dbReference>
<dbReference type="EC" id="3.6.4.13" evidence="7"/>
<evidence type="ECO:0000256" key="5">
    <source>
        <dbReference type="ARBA" id="ARBA00022884"/>
    </source>
</evidence>
<keyword evidence="5 7" id="KW-0694">RNA-binding</keyword>
<evidence type="ECO:0000313" key="11">
    <source>
        <dbReference type="Proteomes" id="UP000022910"/>
    </source>
</evidence>
<dbReference type="Proteomes" id="UP000022910">
    <property type="component" value="Unassembled WGS sequence"/>
</dbReference>
<dbReference type="SMART" id="SM00487">
    <property type="entry name" value="DEXDc"/>
    <property type="match status" value="1"/>
</dbReference>
<comment type="similarity">
    <text evidence="6">Belongs to the DEAD box helicase family.</text>
</comment>
<dbReference type="SMART" id="SM00490">
    <property type="entry name" value="HELICc"/>
    <property type="match status" value="1"/>
</dbReference>
<keyword evidence="4 6" id="KW-0067">ATP-binding</keyword>
<dbReference type="OMA" id="NCCCGGT"/>
<feature type="domain" description="Helicase ATP-binding" evidence="8">
    <location>
        <begin position="192"/>
        <end position="423"/>
    </location>
</feature>
<dbReference type="GO" id="GO:0003723">
    <property type="term" value="F:RNA binding"/>
    <property type="evidence" value="ECO:0007669"/>
    <property type="project" value="UniProtKB-UniRule"/>
</dbReference>
<dbReference type="PROSITE" id="PS00039">
    <property type="entry name" value="DEAD_ATP_HELICASE"/>
    <property type="match status" value="1"/>
</dbReference>